<reference evidence="3 4" key="2">
    <citation type="submission" date="2018-06" db="EMBL/GenBank/DDBJ databases">
        <title>Metagenomic assembly of (sub)arctic Cyanobacteria and their associated microbiome from non-axenic cultures.</title>
        <authorList>
            <person name="Baurain D."/>
        </authorList>
    </citation>
    <scope>NUCLEOTIDE SEQUENCE [LARGE SCALE GENOMIC DNA]</scope>
    <source>
        <strain evidence="3">ULC066bin1</strain>
    </source>
</reference>
<evidence type="ECO:0000256" key="1">
    <source>
        <dbReference type="ARBA" id="ARBA00006484"/>
    </source>
</evidence>
<evidence type="ECO:0000313" key="4">
    <source>
        <dbReference type="Proteomes" id="UP000249467"/>
    </source>
</evidence>
<dbReference type="SUPFAM" id="SSF51735">
    <property type="entry name" value="NAD(P)-binding Rossmann-fold domains"/>
    <property type="match status" value="1"/>
</dbReference>
<keyword evidence="2" id="KW-0560">Oxidoreductase</keyword>
<dbReference type="GO" id="GO:0050664">
    <property type="term" value="F:oxidoreductase activity, acting on NAD(P)H, oxygen as acceptor"/>
    <property type="evidence" value="ECO:0007669"/>
    <property type="project" value="TreeGrafter"/>
</dbReference>
<comment type="caution">
    <text evidence="3">The sequence shown here is derived from an EMBL/GenBank/DDBJ whole genome shotgun (WGS) entry which is preliminary data.</text>
</comment>
<evidence type="ECO:0000313" key="3">
    <source>
        <dbReference type="EMBL" id="PZO44217.1"/>
    </source>
</evidence>
<accession>A0A2W4WLZ4</accession>
<dbReference type="EMBL" id="QBML01000003">
    <property type="protein sequence ID" value="PZO44217.1"/>
    <property type="molecule type" value="Genomic_DNA"/>
</dbReference>
<dbReference type="InterPro" id="IPR002347">
    <property type="entry name" value="SDR_fam"/>
</dbReference>
<protein>
    <recommendedName>
        <fullName evidence="5">Short-chain dehydrogenase</fullName>
    </recommendedName>
</protein>
<comment type="similarity">
    <text evidence="1">Belongs to the short-chain dehydrogenases/reductases (SDR) family.</text>
</comment>
<name>A0A2W4WLZ4_9CYAN</name>
<dbReference type="InterPro" id="IPR036291">
    <property type="entry name" value="NAD(P)-bd_dom_sf"/>
</dbReference>
<proteinExistence type="inferred from homology"/>
<dbReference type="Gene3D" id="3.40.50.720">
    <property type="entry name" value="NAD(P)-binding Rossmann-like Domain"/>
    <property type="match status" value="1"/>
</dbReference>
<gene>
    <name evidence="3" type="ORF">DCF19_03180</name>
</gene>
<reference evidence="3 4" key="1">
    <citation type="submission" date="2018-04" db="EMBL/GenBank/DDBJ databases">
        <authorList>
            <person name="Go L.Y."/>
            <person name="Mitchell J.A."/>
        </authorList>
    </citation>
    <scope>NUCLEOTIDE SEQUENCE [LARGE SCALE GENOMIC DNA]</scope>
    <source>
        <strain evidence="3">ULC066bin1</strain>
    </source>
</reference>
<dbReference type="PANTHER" id="PTHR43008">
    <property type="entry name" value="BENZIL REDUCTASE"/>
    <property type="match status" value="1"/>
</dbReference>
<evidence type="ECO:0000256" key="2">
    <source>
        <dbReference type="ARBA" id="ARBA00023002"/>
    </source>
</evidence>
<dbReference type="PANTHER" id="PTHR43008:SF4">
    <property type="entry name" value="CHAIN DEHYDROGENASE, PUTATIVE (AFU_ORTHOLOGUE AFUA_4G08710)-RELATED"/>
    <property type="match status" value="1"/>
</dbReference>
<dbReference type="PRINTS" id="PR00081">
    <property type="entry name" value="GDHRDH"/>
</dbReference>
<dbReference type="Proteomes" id="UP000249467">
    <property type="component" value="Unassembled WGS sequence"/>
</dbReference>
<dbReference type="CDD" id="cd05233">
    <property type="entry name" value="SDR_c"/>
    <property type="match status" value="1"/>
</dbReference>
<dbReference type="Pfam" id="PF00106">
    <property type="entry name" value="adh_short"/>
    <property type="match status" value="1"/>
</dbReference>
<dbReference type="AlphaFoldDB" id="A0A2W4WLZ4"/>
<sequence length="266" mass="28884">MIADTSISQLLQQISPDRLAQLSGKSIWVVGGGSGYGKAASLVLLAAGCDVFISGRNYEKLQKTQKMAALMKLDVTNMHLIPTDINNSKRIEKTVKAIASYSDSLDGLVLTAAVPQNNSTNTPLLDYSFEQWQTMLNTNLSSAFLLVQSALPLLVATESSRIVCFTSRAGWADTLGFGSYNISKCALNSYIASMAQELTYKYPDKDIQINGIEPGEAFTEMNQGSPTSPLAISKVLLHLLTMPKNQPSGRFFDRELNLINFNSVGS</sequence>
<organism evidence="3 4">
    <name type="scientific">Pseudanabaena frigida</name>
    <dbReference type="NCBI Taxonomy" id="945775"/>
    <lineage>
        <taxon>Bacteria</taxon>
        <taxon>Bacillati</taxon>
        <taxon>Cyanobacteriota</taxon>
        <taxon>Cyanophyceae</taxon>
        <taxon>Pseudanabaenales</taxon>
        <taxon>Pseudanabaenaceae</taxon>
        <taxon>Pseudanabaena</taxon>
    </lineage>
</organism>
<evidence type="ECO:0008006" key="5">
    <source>
        <dbReference type="Google" id="ProtNLM"/>
    </source>
</evidence>